<reference evidence="4 5" key="1">
    <citation type="submission" date="2016-10" db="EMBL/GenBank/DDBJ databases">
        <authorList>
            <person name="de Groot N.N."/>
        </authorList>
    </citation>
    <scope>NUCLEOTIDE SEQUENCE [LARGE SCALE GENOMIC DNA]</scope>
    <source>
        <strain evidence="4 5">CGMCC 4.7037</strain>
    </source>
</reference>
<dbReference type="PANTHER" id="PTHR30055:SF223">
    <property type="entry name" value="HTH-TYPE TRANSCRIPTIONAL REGULATOR UIDR"/>
    <property type="match status" value="1"/>
</dbReference>
<feature type="DNA-binding region" description="H-T-H motif" evidence="2">
    <location>
        <begin position="40"/>
        <end position="59"/>
    </location>
</feature>
<dbReference type="PRINTS" id="PR00455">
    <property type="entry name" value="HTHTETR"/>
</dbReference>
<accession>A0A1H5T6T0</accession>
<gene>
    <name evidence="4" type="ORF">SAMN05444920_101133</name>
</gene>
<evidence type="ECO:0000259" key="3">
    <source>
        <dbReference type="PROSITE" id="PS50977"/>
    </source>
</evidence>
<evidence type="ECO:0000313" key="5">
    <source>
        <dbReference type="Proteomes" id="UP000236732"/>
    </source>
</evidence>
<evidence type="ECO:0000256" key="1">
    <source>
        <dbReference type="ARBA" id="ARBA00023125"/>
    </source>
</evidence>
<evidence type="ECO:0000313" key="4">
    <source>
        <dbReference type="EMBL" id="SEF58490.1"/>
    </source>
</evidence>
<proteinExistence type="predicted"/>
<dbReference type="Gene3D" id="1.10.10.60">
    <property type="entry name" value="Homeodomain-like"/>
    <property type="match status" value="1"/>
</dbReference>
<dbReference type="AlphaFoldDB" id="A0A1H5T6T0"/>
<dbReference type="SUPFAM" id="SSF46689">
    <property type="entry name" value="Homeodomain-like"/>
    <property type="match status" value="1"/>
</dbReference>
<evidence type="ECO:0000256" key="2">
    <source>
        <dbReference type="PROSITE-ProRule" id="PRU00335"/>
    </source>
</evidence>
<dbReference type="InterPro" id="IPR009057">
    <property type="entry name" value="Homeodomain-like_sf"/>
</dbReference>
<protein>
    <submittedName>
        <fullName evidence="4">DNA-binding transcriptional regulator, AcrR family</fullName>
    </submittedName>
</protein>
<sequence>MSCAGSEVSRRSYHGRMGTRDRIIDAAEQAIHDFGIAGATTKRIAQRAGCSEALLYKHFAGKEALLLAVLLERLPALAPALTGLRRRTGDLDADLAEFALAALRFYGKAAAIAGGVLGDPPLMAGFREMLAKANSGPHVPIQILGELLRAEQHDGRLDPDIDADAAAALLMGACFHRANLSYFVDLPDEDETWATMIVKTLIRR</sequence>
<organism evidence="4 5">
    <name type="scientific">Nonomuraea solani</name>
    <dbReference type="NCBI Taxonomy" id="1144553"/>
    <lineage>
        <taxon>Bacteria</taxon>
        <taxon>Bacillati</taxon>
        <taxon>Actinomycetota</taxon>
        <taxon>Actinomycetes</taxon>
        <taxon>Streptosporangiales</taxon>
        <taxon>Streptosporangiaceae</taxon>
        <taxon>Nonomuraea</taxon>
    </lineage>
</organism>
<dbReference type="PROSITE" id="PS50977">
    <property type="entry name" value="HTH_TETR_2"/>
    <property type="match status" value="1"/>
</dbReference>
<dbReference type="Proteomes" id="UP000236732">
    <property type="component" value="Unassembled WGS sequence"/>
</dbReference>
<dbReference type="PANTHER" id="PTHR30055">
    <property type="entry name" value="HTH-TYPE TRANSCRIPTIONAL REGULATOR RUTR"/>
    <property type="match status" value="1"/>
</dbReference>
<dbReference type="SUPFAM" id="SSF48498">
    <property type="entry name" value="Tetracyclin repressor-like, C-terminal domain"/>
    <property type="match status" value="1"/>
</dbReference>
<keyword evidence="5" id="KW-1185">Reference proteome</keyword>
<feature type="domain" description="HTH tetR-type" evidence="3">
    <location>
        <begin position="17"/>
        <end position="77"/>
    </location>
</feature>
<dbReference type="GO" id="GO:0003700">
    <property type="term" value="F:DNA-binding transcription factor activity"/>
    <property type="evidence" value="ECO:0007669"/>
    <property type="project" value="TreeGrafter"/>
</dbReference>
<name>A0A1H5T6T0_9ACTN</name>
<dbReference type="InterPro" id="IPR036271">
    <property type="entry name" value="Tet_transcr_reg_TetR-rel_C_sf"/>
</dbReference>
<dbReference type="Pfam" id="PF00440">
    <property type="entry name" value="TetR_N"/>
    <property type="match status" value="1"/>
</dbReference>
<dbReference type="GO" id="GO:0000976">
    <property type="term" value="F:transcription cis-regulatory region binding"/>
    <property type="evidence" value="ECO:0007669"/>
    <property type="project" value="TreeGrafter"/>
</dbReference>
<dbReference type="InterPro" id="IPR050109">
    <property type="entry name" value="HTH-type_TetR-like_transc_reg"/>
</dbReference>
<dbReference type="InterPro" id="IPR001647">
    <property type="entry name" value="HTH_TetR"/>
</dbReference>
<dbReference type="EMBL" id="FNVT01000001">
    <property type="protein sequence ID" value="SEF58490.1"/>
    <property type="molecule type" value="Genomic_DNA"/>
</dbReference>
<dbReference type="Gene3D" id="1.10.357.10">
    <property type="entry name" value="Tetracycline Repressor, domain 2"/>
    <property type="match status" value="1"/>
</dbReference>
<keyword evidence="1 2" id="KW-0238">DNA-binding</keyword>